<evidence type="ECO:0000256" key="1">
    <source>
        <dbReference type="SAM" id="MobiDB-lite"/>
    </source>
</evidence>
<sequence length="135" mass="14038">MASEQWAKSAVPRPAGFAGARLGLKVVESAPPGAGGGDGEDVVTAGLEATGPKATGGKDRCGGDESRSQMQVADTALWTVREGMFRRARCLLGPGQEEWKGVCGRSNDLRVSPPIWGSKGMARSPCVRSALRAAR</sequence>
<comment type="caution">
    <text evidence="2">The sequence shown here is derived from an EMBL/GenBank/DDBJ whole genome shotgun (WGS) entry which is preliminary data.</text>
</comment>
<proteinExistence type="predicted"/>
<organism evidence="2 3">
    <name type="scientific">Volvox reticuliferus</name>
    <dbReference type="NCBI Taxonomy" id="1737510"/>
    <lineage>
        <taxon>Eukaryota</taxon>
        <taxon>Viridiplantae</taxon>
        <taxon>Chlorophyta</taxon>
        <taxon>core chlorophytes</taxon>
        <taxon>Chlorophyceae</taxon>
        <taxon>CS clade</taxon>
        <taxon>Chlamydomonadales</taxon>
        <taxon>Volvocaceae</taxon>
        <taxon>Volvox</taxon>
    </lineage>
</organism>
<dbReference type="Proteomes" id="UP000722791">
    <property type="component" value="Unassembled WGS sequence"/>
</dbReference>
<evidence type="ECO:0000313" key="2">
    <source>
        <dbReference type="EMBL" id="GIM11749.1"/>
    </source>
</evidence>
<protein>
    <submittedName>
        <fullName evidence="2">Uncharacterized protein</fullName>
    </submittedName>
</protein>
<accession>A0A8J4LUT4</accession>
<reference evidence="2" key="1">
    <citation type="journal article" date="2021" name="Proc. Natl. Acad. Sci. U.S.A.">
        <title>Three genomes in the algal genus Volvox reveal the fate of a haploid sex-determining region after a transition to homothallism.</title>
        <authorList>
            <person name="Yamamoto K."/>
            <person name="Hamaji T."/>
            <person name="Kawai-Toyooka H."/>
            <person name="Matsuzaki R."/>
            <person name="Takahashi F."/>
            <person name="Nishimura Y."/>
            <person name="Kawachi M."/>
            <person name="Noguchi H."/>
            <person name="Minakuchi Y."/>
            <person name="Umen J.G."/>
            <person name="Toyoda A."/>
            <person name="Nozaki H."/>
        </authorList>
    </citation>
    <scope>NUCLEOTIDE SEQUENCE</scope>
    <source>
        <strain evidence="2">NIES-3785</strain>
    </source>
</reference>
<feature type="compositionally biased region" description="Basic and acidic residues" evidence="1">
    <location>
        <begin position="56"/>
        <end position="67"/>
    </location>
</feature>
<evidence type="ECO:0000313" key="3">
    <source>
        <dbReference type="Proteomes" id="UP000722791"/>
    </source>
</evidence>
<feature type="region of interest" description="Disordered" evidence="1">
    <location>
        <begin position="29"/>
        <end position="70"/>
    </location>
</feature>
<dbReference type="EMBL" id="BNCQ01000040">
    <property type="protein sequence ID" value="GIM11749.1"/>
    <property type="molecule type" value="Genomic_DNA"/>
</dbReference>
<dbReference type="AlphaFoldDB" id="A0A8J4LUT4"/>
<name>A0A8J4LUT4_9CHLO</name>
<gene>
    <name evidence="2" type="ORF">Vretimale_15218</name>
</gene>